<dbReference type="SMART" id="SM00717">
    <property type="entry name" value="SANT"/>
    <property type="match status" value="1"/>
</dbReference>
<dbReference type="InterPro" id="IPR017930">
    <property type="entry name" value="Myb_dom"/>
</dbReference>
<evidence type="ECO:0000313" key="11">
    <source>
        <dbReference type="Proteomes" id="UP000007305"/>
    </source>
</evidence>
<evidence type="ECO:0000259" key="8">
    <source>
        <dbReference type="PROSITE" id="PS51293"/>
    </source>
</evidence>
<keyword evidence="3" id="KW-0238">DNA-binding</keyword>
<dbReference type="CDD" id="cd00167">
    <property type="entry name" value="SANT"/>
    <property type="match status" value="1"/>
</dbReference>
<dbReference type="PANTHER" id="PTHR12802:SF97">
    <property type="entry name" value="OS01G0156000 PROTEIN"/>
    <property type="match status" value="1"/>
</dbReference>
<dbReference type="InterPro" id="IPR009057">
    <property type="entry name" value="Homeodomain-like_sf"/>
</dbReference>
<evidence type="ECO:0000256" key="1">
    <source>
        <dbReference type="ARBA" id="ARBA00004123"/>
    </source>
</evidence>
<reference evidence="10" key="2">
    <citation type="submission" date="2019-07" db="EMBL/GenBank/DDBJ databases">
        <authorList>
            <person name="Seetharam A."/>
            <person name="Woodhouse M."/>
            <person name="Cannon E."/>
        </authorList>
    </citation>
    <scope>NUCLEOTIDE SEQUENCE [LARGE SCALE GENOMIC DNA]</scope>
    <source>
        <strain evidence="10">cv. B73</strain>
    </source>
</reference>
<keyword evidence="5" id="KW-0539">Nucleus</keyword>
<evidence type="ECO:0000313" key="10">
    <source>
        <dbReference type="EnsemblPlants" id="Zm00001eb123770_P001"/>
    </source>
</evidence>
<dbReference type="NCBIfam" id="TIGR01557">
    <property type="entry name" value="myb_SHAQKYF"/>
    <property type="match status" value="1"/>
</dbReference>
<feature type="domain" description="Myb-like" evidence="7">
    <location>
        <begin position="30"/>
        <end position="75"/>
    </location>
</feature>
<dbReference type="InterPro" id="IPR006447">
    <property type="entry name" value="Myb_dom_plants"/>
</dbReference>
<evidence type="ECO:0000256" key="3">
    <source>
        <dbReference type="ARBA" id="ARBA00023125"/>
    </source>
</evidence>
<name>A0A804MZR9_MAIZE</name>
<dbReference type="PROSITE" id="PS50090">
    <property type="entry name" value="MYB_LIKE"/>
    <property type="match status" value="1"/>
</dbReference>
<dbReference type="EnsemblPlants" id="Zm00001eb123770_T001">
    <property type="protein sequence ID" value="Zm00001eb123770_P001"/>
    <property type="gene ID" value="Zm00001eb123770"/>
</dbReference>
<proteinExistence type="predicted"/>
<evidence type="ECO:0000256" key="5">
    <source>
        <dbReference type="ARBA" id="ARBA00023242"/>
    </source>
</evidence>
<dbReference type="FunFam" id="1.10.10.60:FF:000023">
    <property type="entry name" value="protein REVEILLE 6 isoform X1"/>
    <property type="match status" value="1"/>
</dbReference>
<feature type="domain" description="HTH myb-type" evidence="9">
    <location>
        <begin position="25"/>
        <end position="79"/>
    </location>
</feature>
<dbReference type="Proteomes" id="UP000007305">
    <property type="component" value="Chromosome 3"/>
</dbReference>
<evidence type="ECO:0000256" key="4">
    <source>
        <dbReference type="ARBA" id="ARBA00023163"/>
    </source>
</evidence>
<dbReference type="SUPFAM" id="SSF46689">
    <property type="entry name" value="Homeodomain-like"/>
    <property type="match status" value="1"/>
</dbReference>
<dbReference type="InterPro" id="IPR017884">
    <property type="entry name" value="SANT_dom"/>
</dbReference>
<dbReference type="Gene3D" id="1.10.10.60">
    <property type="entry name" value="Homeodomain-like"/>
    <property type="match status" value="1"/>
</dbReference>
<organism evidence="10 11">
    <name type="scientific">Zea mays</name>
    <name type="common">Maize</name>
    <dbReference type="NCBI Taxonomy" id="4577"/>
    <lineage>
        <taxon>Eukaryota</taxon>
        <taxon>Viridiplantae</taxon>
        <taxon>Streptophyta</taxon>
        <taxon>Embryophyta</taxon>
        <taxon>Tracheophyta</taxon>
        <taxon>Spermatophyta</taxon>
        <taxon>Magnoliopsida</taxon>
        <taxon>Liliopsida</taxon>
        <taxon>Poales</taxon>
        <taxon>Poaceae</taxon>
        <taxon>PACMAD clade</taxon>
        <taxon>Panicoideae</taxon>
        <taxon>Andropogonodae</taxon>
        <taxon>Andropogoneae</taxon>
        <taxon>Tripsacinae</taxon>
        <taxon>Zea</taxon>
    </lineage>
</organism>
<feature type="domain" description="SANT" evidence="8">
    <location>
        <begin position="28"/>
        <end position="79"/>
    </location>
</feature>
<dbReference type="Pfam" id="PF24904">
    <property type="entry name" value="RVE6"/>
    <property type="match status" value="1"/>
</dbReference>
<dbReference type="FunCoup" id="A0A804MZR9">
    <property type="interactions" value="6"/>
</dbReference>
<protein>
    <recommendedName>
        <fullName evidence="12">Protein REVEILLE 8</fullName>
    </recommendedName>
</protein>
<dbReference type="GO" id="GO:0003677">
    <property type="term" value="F:DNA binding"/>
    <property type="evidence" value="ECO:0007669"/>
    <property type="project" value="UniProtKB-KW"/>
</dbReference>
<gene>
    <name evidence="10" type="primary">LOC103639241</name>
</gene>
<dbReference type="GO" id="GO:0010468">
    <property type="term" value="P:regulation of gene expression"/>
    <property type="evidence" value="ECO:0007669"/>
    <property type="project" value="UniProtKB-ARBA"/>
</dbReference>
<accession>A0A804MZR9</accession>
<dbReference type="GeneID" id="103639241"/>
<keyword evidence="11" id="KW-1185">Reference proteome</keyword>
<keyword evidence="2" id="KW-0805">Transcription regulation</keyword>
<comment type="subcellular location">
    <subcellularLocation>
        <location evidence="1">Nucleus</location>
    </subcellularLocation>
</comment>
<sequence length="311" mass="33016">MERDYSSTDGGGCEMPGKKARKPYTITKPRERWSTEEHARFVDALLMFGRDWKKIEEHVGTKTTVQIRSHAQKYFLKVQKLGLAAGLPPMYPRRHFAIQQQSSVAGGSSAAAMPLLHGRQPTCAPVGMPGLAEPDAVAHHGSIGWSSPSVVVPAASSGGGMQGLDLEWARASVTGAAAAAFAAGGNRFIGAPSLSGTSIDWAGGGGGGGGSASEASAMGVVEDQQQIELPLSPEDMPFAHVYRFVGDMFDADAPVPVEAHLQKLKEMDDITAKTVLLVLLNLENNLLAPQFEPVRRLLSTYDPTRALSGQL</sequence>
<dbReference type="PROSITE" id="PS51294">
    <property type="entry name" value="HTH_MYB"/>
    <property type="match status" value="1"/>
</dbReference>
<evidence type="ECO:0000256" key="6">
    <source>
        <dbReference type="SAM" id="MobiDB-lite"/>
    </source>
</evidence>
<dbReference type="PANTHER" id="PTHR12802">
    <property type="entry name" value="SWI/SNF COMPLEX-RELATED"/>
    <property type="match status" value="1"/>
</dbReference>
<dbReference type="Pfam" id="PF00249">
    <property type="entry name" value="Myb_DNA-binding"/>
    <property type="match status" value="1"/>
</dbReference>
<dbReference type="Gramene" id="Zm00001eb123770_T001">
    <property type="protein sequence ID" value="Zm00001eb123770_P001"/>
    <property type="gene ID" value="Zm00001eb123770"/>
</dbReference>
<dbReference type="GO" id="GO:0005634">
    <property type="term" value="C:nucleus"/>
    <property type="evidence" value="ECO:0007669"/>
    <property type="project" value="UniProtKB-SubCell"/>
</dbReference>
<feature type="region of interest" description="Disordered" evidence="6">
    <location>
        <begin position="1"/>
        <end position="20"/>
    </location>
</feature>
<evidence type="ECO:0000256" key="2">
    <source>
        <dbReference type="ARBA" id="ARBA00023015"/>
    </source>
</evidence>
<dbReference type="AlphaFoldDB" id="A0A804MZR9"/>
<dbReference type="InterPro" id="IPR001005">
    <property type="entry name" value="SANT/Myb"/>
</dbReference>
<dbReference type="PROSITE" id="PS51293">
    <property type="entry name" value="SANT"/>
    <property type="match status" value="1"/>
</dbReference>
<reference evidence="10" key="3">
    <citation type="submission" date="2021-05" db="UniProtKB">
        <authorList>
            <consortium name="EnsemblPlants"/>
        </authorList>
    </citation>
    <scope>IDENTIFICATION</scope>
    <source>
        <strain evidence="10">cv. B73</strain>
    </source>
</reference>
<keyword evidence="4" id="KW-0804">Transcription</keyword>
<dbReference type="InParanoid" id="A0A804MZR9"/>
<evidence type="ECO:0008006" key="12">
    <source>
        <dbReference type="Google" id="ProtNLM"/>
    </source>
</evidence>
<evidence type="ECO:0000259" key="9">
    <source>
        <dbReference type="PROSITE" id="PS51294"/>
    </source>
</evidence>
<evidence type="ECO:0000259" key="7">
    <source>
        <dbReference type="PROSITE" id="PS50090"/>
    </source>
</evidence>
<dbReference type="RefSeq" id="NP_001385712.1">
    <property type="nucleotide sequence ID" value="NM_001398783.1"/>
</dbReference>
<reference evidence="11" key="1">
    <citation type="submission" date="2015-12" db="EMBL/GenBank/DDBJ databases">
        <title>Update maize B73 reference genome by single molecule sequencing technologies.</title>
        <authorList>
            <consortium name="Maize Genome Sequencing Project"/>
            <person name="Ware D."/>
        </authorList>
    </citation>
    <scope>NUCLEOTIDE SEQUENCE [LARGE SCALE GENOMIC DNA]</scope>
    <source>
        <strain evidence="11">cv. B73</strain>
    </source>
</reference>